<dbReference type="Proteomes" id="UP001257060">
    <property type="component" value="Unassembled WGS sequence"/>
</dbReference>
<comment type="caution">
    <text evidence="2">The sequence shown here is derived from an EMBL/GenBank/DDBJ whole genome shotgun (WGS) entry which is preliminary data.</text>
</comment>
<feature type="transmembrane region" description="Helical" evidence="1">
    <location>
        <begin position="466"/>
        <end position="485"/>
    </location>
</feature>
<keyword evidence="1" id="KW-0812">Transmembrane</keyword>
<feature type="transmembrane region" description="Helical" evidence="1">
    <location>
        <begin position="549"/>
        <end position="568"/>
    </location>
</feature>
<feature type="transmembrane region" description="Helical" evidence="1">
    <location>
        <begin position="518"/>
        <end position="537"/>
    </location>
</feature>
<protein>
    <submittedName>
        <fullName evidence="2">Type II secretion system protein</fullName>
    </submittedName>
</protein>
<feature type="transmembrane region" description="Helical" evidence="1">
    <location>
        <begin position="252"/>
        <end position="273"/>
    </location>
</feature>
<feature type="transmembrane region" description="Helical" evidence="1">
    <location>
        <begin position="222"/>
        <end position="240"/>
    </location>
</feature>
<gene>
    <name evidence="2" type="ORF">NDI76_04345</name>
</gene>
<keyword evidence="1" id="KW-1133">Transmembrane helix</keyword>
<proteinExistence type="predicted"/>
<keyword evidence="3" id="KW-1185">Reference proteome</keyword>
<evidence type="ECO:0000313" key="3">
    <source>
        <dbReference type="Proteomes" id="UP001257060"/>
    </source>
</evidence>
<dbReference type="EMBL" id="JAMQOP010000001">
    <property type="protein sequence ID" value="MDS0297963.1"/>
    <property type="molecule type" value="Genomic_DNA"/>
</dbReference>
<feature type="transmembrane region" description="Helical" evidence="1">
    <location>
        <begin position="44"/>
        <end position="71"/>
    </location>
</feature>
<reference evidence="2 3" key="1">
    <citation type="submission" date="2022-06" db="EMBL/GenBank/DDBJ databases">
        <title>Halogeometricum sp. a new haloarchaeum isolate from saline soil.</title>
        <authorList>
            <person name="Strakova D."/>
            <person name="Galisteo C."/>
            <person name="Sanchez-Porro C."/>
            <person name="Ventosa A."/>
        </authorList>
    </citation>
    <scope>NUCLEOTIDE SEQUENCE [LARGE SCALE GENOMIC DNA]</scope>
    <source>
        <strain evidence="2 3">S1BR25-6</strain>
    </source>
</reference>
<dbReference type="RefSeq" id="WP_310922788.1">
    <property type="nucleotide sequence ID" value="NZ_JAMQOP010000001.1"/>
</dbReference>
<accession>A0ABU2GAX9</accession>
<evidence type="ECO:0000313" key="2">
    <source>
        <dbReference type="EMBL" id="MDS0297963.1"/>
    </source>
</evidence>
<keyword evidence="1" id="KW-0472">Membrane</keyword>
<organism evidence="2 3">
    <name type="scientific">Halogeometricum salsisoli</name>
    <dbReference type="NCBI Taxonomy" id="2950536"/>
    <lineage>
        <taxon>Archaea</taxon>
        <taxon>Methanobacteriati</taxon>
        <taxon>Methanobacteriota</taxon>
        <taxon>Stenosarchaea group</taxon>
        <taxon>Halobacteria</taxon>
        <taxon>Halobacteriales</taxon>
        <taxon>Haloferacaceae</taxon>
        <taxon>Halogeometricum</taxon>
    </lineage>
</organism>
<evidence type="ECO:0000256" key="1">
    <source>
        <dbReference type="SAM" id="Phobius"/>
    </source>
</evidence>
<sequence>MTDLPRIADALARLYPWPVDPSDDLREALAYLGSDADAETVVRAGYGLCLPLSLAVVLLSTLAFAGLPLFVRLCAGLAVGLAGTHAVHRLPGAAARLRRTRALGETTALVGRATLRMRLAPVPERAASFAAHTADGPLADSLEEHVRRARGTPDTGFESFAAEWAEGFPALARAVSLLQTAADARPTDRERTLDRALDAVLDGTRDDLASFAADVRGPATGVYAFGVLLPLALVGVLPAARAGGVSVPTALFVAVYDLLLPLSLVAAGAWILLRRPVALAPPRIDSSHPDVPSSPARALGAAVACGAGGWVVGAAVAPWADWLTAVGSGLGAGLLVRYRPAAEVRARTRAVEDGLDDALSLVGRRVDAGDSVEAAVESAAEAFSTPAGEVFAEAAGVRRRLRVGVREAFLGRYGALADVPSPRARGAAGLLSVAANEGRPAGDALVAGADHLRDLRRVESDARRELAAVTGTLSNTAALFAPLVGGATVAMSARMGSVDATLADRGTEAGAATLGPELLGSAVGGYVLFLAVALTVLSTGLDRGLDRTLVGYRVGIALLAATGSYLAAFRGASLLF</sequence>
<name>A0ABU2GAX9_9EURY</name>